<evidence type="ECO:0000256" key="1">
    <source>
        <dbReference type="ARBA" id="ARBA00004447"/>
    </source>
</evidence>
<evidence type="ECO:0000313" key="10">
    <source>
        <dbReference type="EMBL" id="CAG7817095.1"/>
    </source>
</evidence>
<evidence type="ECO:0000256" key="6">
    <source>
        <dbReference type="ARBA" id="ARBA00022989"/>
    </source>
</evidence>
<evidence type="ECO:0000256" key="5">
    <source>
        <dbReference type="ARBA" id="ARBA00022968"/>
    </source>
</evidence>
<organism evidence="10 11">
    <name type="scientific">Allacma fusca</name>
    <dbReference type="NCBI Taxonomy" id="39272"/>
    <lineage>
        <taxon>Eukaryota</taxon>
        <taxon>Metazoa</taxon>
        <taxon>Ecdysozoa</taxon>
        <taxon>Arthropoda</taxon>
        <taxon>Hexapoda</taxon>
        <taxon>Collembola</taxon>
        <taxon>Symphypleona</taxon>
        <taxon>Sminthuridae</taxon>
        <taxon>Allacma</taxon>
    </lineage>
</organism>
<dbReference type="GO" id="GO:0047238">
    <property type="term" value="F:glucuronosyl-N-acetylgalactosaminyl-proteoglycan 4-beta-N-acetylgalactosaminyltransferase activity"/>
    <property type="evidence" value="ECO:0007669"/>
    <property type="project" value="TreeGrafter"/>
</dbReference>
<evidence type="ECO:0000256" key="2">
    <source>
        <dbReference type="ARBA" id="ARBA00009239"/>
    </source>
</evidence>
<keyword evidence="3 9" id="KW-0808">Transferase</keyword>
<keyword evidence="5 9" id="KW-0735">Signal-anchor</keyword>
<keyword evidence="4" id="KW-0812">Transmembrane</keyword>
<reference evidence="10" key="1">
    <citation type="submission" date="2021-06" db="EMBL/GenBank/DDBJ databases">
        <authorList>
            <person name="Hodson N. C."/>
            <person name="Mongue J. A."/>
            <person name="Jaron S. K."/>
        </authorList>
    </citation>
    <scope>NUCLEOTIDE SEQUENCE</scope>
</reference>
<sequence length="252" mass="28843">MEYILDFSDSNDKLVRIQGLRPLCQMELVPMPFVTENQRVTIVVPITTQRIEQVQRFLDGFFNFSTDQKLNTVLIFIIVTTSQRTSGEHFLDDRDVKAIQKMVSYYNGKIPKTVLDRVKAGYMLVPRKKSLPISLLNGVEAVINRIMGTSALILVADVNVSLKDEFINRVRMNTIFNAQVFSPIPFVEHNPSVYLGKNSNDGEIEVSRYSGYFDPNEFRFFSFYAADFVAARRKLSSADLADFERFHDLSSL</sequence>
<evidence type="ECO:0000256" key="4">
    <source>
        <dbReference type="ARBA" id="ARBA00022692"/>
    </source>
</evidence>
<evidence type="ECO:0000256" key="3">
    <source>
        <dbReference type="ARBA" id="ARBA00022679"/>
    </source>
</evidence>
<evidence type="ECO:0000256" key="8">
    <source>
        <dbReference type="ARBA" id="ARBA00023136"/>
    </source>
</evidence>
<evidence type="ECO:0000256" key="9">
    <source>
        <dbReference type="RuleBase" id="RU364016"/>
    </source>
</evidence>
<evidence type="ECO:0000256" key="7">
    <source>
        <dbReference type="ARBA" id="ARBA00023034"/>
    </source>
</evidence>
<dbReference type="EC" id="2.4.1.-" evidence="9"/>
<keyword evidence="11" id="KW-1185">Reference proteome</keyword>
<evidence type="ECO:0000313" key="11">
    <source>
        <dbReference type="Proteomes" id="UP000708208"/>
    </source>
</evidence>
<dbReference type="PANTHER" id="PTHR12369:SF13">
    <property type="entry name" value="HEXOSYLTRANSFERASE"/>
    <property type="match status" value="1"/>
</dbReference>
<keyword evidence="6" id="KW-1133">Transmembrane helix</keyword>
<dbReference type="OrthoDB" id="9985088at2759"/>
<dbReference type="PANTHER" id="PTHR12369">
    <property type="entry name" value="CHONDROITIN SYNTHASE"/>
    <property type="match status" value="1"/>
</dbReference>
<dbReference type="AlphaFoldDB" id="A0A8J2KLB4"/>
<dbReference type="EMBL" id="CAJVCH010385844">
    <property type="protein sequence ID" value="CAG7817095.1"/>
    <property type="molecule type" value="Genomic_DNA"/>
</dbReference>
<dbReference type="GO" id="GO:0032580">
    <property type="term" value="C:Golgi cisterna membrane"/>
    <property type="evidence" value="ECO:0007669"/>
    <property type="project" value="UniProtKB-SubCell"/>
</dbReference>
<dbReference type="InterPro" id="IPR008428">
    <property type="entry name" value="Chond_GalNAc"/>
</dbReference>
<keyword evidence="7 9" id="KW-0333">Golgi apparatus</keyword>
<comment type="caution">
    <text evidence="10">The sequence shown here is derived from an EMBL/GenBank/DDBJ whole genome shotgun (WGS) entry which is preliminary data.</text>
</comment>
<protein>
    <recommendedName>
        <fullName evidence="9">Hexosyltransferase</fullName>
        <ecNumber evidence="9">2.4.1.-</ecNumber>
    </recommendedName>
</protein>
<gene>
    <name evidence="10" type="ORF">AFUS01_LOCUS27678</name>
</gene>
<comment type="similarity">
    <text evidence="2 9">Belongs to the chondroitin N-acetylgalactosaminyltransferase family.</text>
</comment>
<dbReference type="InterPro" id="IPR051227">
    <property type="entry name" value="CS_glycosyltransferase"/>
</dbReference>
<name>A0A8J2KLB4_9HEXA</name>
<dbReference type="Proteomes" id="UP000708208">
    <property type="component" value="Unassembled WGS sequence"/>
</dbReference>
<proteinExistence type="inferred from homology"/>
<feature type="non-terminal residue" evidence="10">
    <location>
        <position position="1"/>
    </location>
</feature>
<comment type="subcellular location">
    <subcellularLocation>
        <location evidence="1 9">Golgi apparatus</location>
        <location evidence="1 9">Golgi stack membrane</location>
        <topology evidence="1 9">Single-pass type II membrane protein</topology>
    </subcellularLocation>
</comment>
<accession>A0A8J2KLB4</accession>
<keyword evidence="8" id="KW-0472">Membrane</keyword>
<dbReference type="Pfam" id="PF05679">
    <property type="entry name" value="CHGN"/>
    <property type="match status" value="1"/>
</dbReference>